<dbReference type="SUPFAM" id="SSF46689">
    <property type="entry name" value="Homeodomain-like"/>
    <property type="match status" value="1"/>
</dbReference>
<dbReference type="PANTHER" id="PTHR10641">
    <property type="entry name" value="MYB FAMILY TRANSCRIPTION FACTOR"/>
    <property type="match status" value="1"/>
</dbReference>
<dbReference type="InterPro" id="IPR009057">
    <property type="entry name" value="Homeodomain-like_sf"/>
</dbReference>
<comment type="caution">
    <text evidence="4">The sequence shown here is derived from an EMBL/GenBank/DDBJ whole genome shotgun (WGS) entry which is preliminary data.</text>
</comment>
<dbReference type="GO" id="GO:0003677">
    <property type="term" value="F:DNA binding"/>
    <property type="evidence" value="ECO:0007669"/>
    <property type="project" value="UniProtKB-KW"/>
</dbReference>
<accession>A0A8J5ENS8</accession>
<protein>
    <recommendedName>
        <fullName evidence="3">HTH myb-type domain-containing protein</fullName>
    </recommendedName>
</protein>
<evidence type="ECO:0000313" key="4">
    <source>
        <dbReference type="EMBL" id="KAG6470550.1"/>
    </source>
</evidence>
<dbReference type="InterPro" id="IPR017930">
    <property type="entry name" value="Myb_dom"/>
</dbReference>
<dbReference type="PANTHER" id="PTHR10641:SF1416">
    <property type="entry name" value="PROTEIN ODORANT1"/>
    <property type="match status" value="1"/>
</dbReference>
<dbReference type="AlphaFoldDB" id="A0A8J5ENS8"/>
<proteinExistence type="predicted"/>
<feature type="region of interest" description="Disordered" evidence="2">
    <location>
        <begin position="20"/>
        <end position="50"/>
    </location>
</feature>
<name>A0A8J5ENS8_ZINOF</name>
<evidence type="ECO:0000259" key="3">
    <source>
        <dbReference type="PROSITE" id="PS51294"/>
    </source>
</evidence>
<keyword evidence="1" id="KW-0238">DNA-binding</keyword>
<sequence>MLASCNTSYDCTPATVSVVHPQRREQLDGNRGDEKASTSSNQRGRLGQGKQWHRLKEMGGNDGHGAGHGCNWQCSVASAGLMRCGKSCRLRWTNYLRPHLKRGAISQEEEDQIIQLHSRFGNRYICAYIRGAISQEEEDQIIQLHSRFGNRYICAYIRRSPQPLEHPDQERFKLQDSNLVTRKLIDHQLSGISSQASASRAKEMGTDVDVSDIAAAIAFLPLPHGFSGSQIPGCFLALGHHLPNGCCLSYATPLFQATVVVSSPSSSPIPLPSSLPHRNTALHRLGLQRPLPLVCPLSQGLPLSRTLTTSRCHPSTSPSISPLRQLLMPLLPSQLLSSSLVISGHFWRADTATYYCQRHFRRLPTPSRLANLTVN</sequence>
<feature type="domain" description="HTH myb-type" evidence="3">
    <location>
        <begin position="83"/>
        <end position="100"/>
    </location>
</feature>
<dbReference type="EMBL" id="JACMSC010000021">
    <property type="protein sequence ID" value="KAG6470550.1"/>
    <property type="molecule type" value="Genomic_DNA"/>
</dbReference>
<keyword evidence="5" id="KW-1185">Reference proteome</keyword>
<organism evidence="4 5">
    <name type="scientific">Zingiber officinale</name>
    <name type="common">Ginger</name>
    <name type="synonym">Amomum zingiber</name>
    <dbReference type="NCBI Taxonomy" id="94328"/>
    <lineage>
        <taxon>Eukaryota</taxon>
        <taxon>Viridiplantae</taxon>
        <taxon>Streptophyta</taxon>
        <taxon>Embryophyta</taxon>
        <taxon>Tracheophyta</taxon>
        <taxon>Spermatophyta</taxon>
        <taxon>Magnoliopsida</taxon>
        <taxon>Liliopsida</taxon>
        <taxon>Zingiberales</taxon>
        <taxon>Zingiberaceae</taxon>
        <taxon>Zingiber</taxon>
    </lineage>
</organism>
<dbReference type="PROSITE" id="PS51294">
    <property type="entry name" value="HTH_MYB"/>
    <property type="match status" value="1"/>
</dbReference>
<dbReference type="Proteomes" id="UP000734854">
    <property type="component" value="Unassembled WGS sequence"/>
</dbReference>
<reference evidence="4 5" key="1">
    <citation type="submission" date="2020-08" db="EMBL/GenBank/DDBJ databases">
        <title>Plant Genome Project.</title>
        <authorList>
            <person name="Zhang R.-G."/>
        </authorList>
    </citation>
    <scope>NUCLEOTIDE SEQUENCE [LARGE SCALE GENOMIC DNA]</scope>
    <source>
        <tissue evidence="4">Rhizome</tissue>
    </source>
</reference>
<feature type="compositionally biased region" description="Basic and acidic residues" evidence="2">
    <location>
        <begin position="22"/>
        <end position="36"/>
    </location>
</feature>
<evidence type="ECO:0000313" key="5">
    <source>
        <dbReference type="Proteomes" id="UP000734854"/>
    </source>
</evidence>
<dbReference type="Gene3D" id="1.10.10.60">
    <property type="entry name" value="Homeodomain-like"/>
    <property type="match status" value="1"/>
</dbReference>
<dbReference type="InterPro" id="IPR015495">
    <property type="entry name" value="Myb_TF_plants"/>
</dbReference>
<evidence type="ECO:0000256" key="2">
    <source>
        <dbReference type="SAM" id="MobiDB-lite"/>
    </source>
</evidence>
<evidence type="ECO:0000256" key="1">
    <source>
        <dbReference type="ARBA" id="ARBA00023125"/>
    </source>
</evidence>
<gene>
    <name evidence="4" type="ORF">ZIOFF_071624</name>
</gene>